<sequence length="260" mass="30246">MGSGGGFIGTKSEVIDDLIILGRACPEKIRDGRITVCTAGYSETSGFIRVYPTHLYMPWHQWDIVSVPVEQNPYDNRTESWKIKGSKHEWDSLHKKIDIVGNFKEKHRLDFLHNLVDGCVKGINDDKRSLGIIKPTINNVFFAEQKNYDSTTQIDLSGLEQTKVKDQYPNQPRIKYNCSDCKATNNHDQQVLEWGFYEWMRKNPGNIEQVWDNARISDSEYEKFFFIGNHFRYRSSFFIISVLRVKKKGIQKSLIPFKKI</sequence>
<proteinExistence type="predicted"/>
<evidence type="ECO:0000313" key="1">
    <source>
        <dbReference type="EMBL" id="CEA12794.1"/>
    </source>
</evidence>
<reference evidence="1" key="1">
    <citation type="submission" date="2014-08" db="EMBL/GenBank/DDBJ databases">
        <authorList>
            <person name="Wibberg D."/>
        </authorList>
    </citation>
    <scope>NUCLEOTIDE SEQUENCE</scope>
</reference>
<dbReference type="PATRIC" id="fig|2162.9.peg.451"/>
<organism evidence="1">
    <name type="scientific">Methanobacterium formicicum</name>
    <dbReference type="NCBI Taxonomy" id="2162"/>
    <lineage>
        <taxon>Archaea</taxon>
        <taxon>Methanobacteriati</taxon>
        <taxon>Methanobacteriota</taxon>
        <taxon>Methanomada group</taxon>
        <taxon>Methanobacteria</taxon>
        <taxon>Methanobacteriales</taxon>
        <taxon>Methanobacteriaceae</taxon>
        <taxon>Methanobacterium</taxon>
    </lineage>
</organism>
<protein>
    <submittedName>
        <fullName evidence="1">Uncharacterized protein</fullName>
    </submittedName>
</protein>
<dbReference type="KEGG" id="mfi:DSM1535_0432"/>
<dbReference type="AlphaFoldDB" id="A0A090I1S9"/>
<accession>A0A090I1S9</accession>
<dbReference type="EMBL" id="LN515531">
    <property type="protein sequence ID" value="CEA12794.1"/>
    <property type="molecule type" value="Genomic_DNA"/>
</dbReference>
<name>A0A090I1S9_METFO</name>
<gene>
    <name evidence="1" type="ORF">DSM1535_0432</name>
</gene>
<dbReference type="RefSeq" id="WP_048072092.1">
    <property type="nucleotide sequence ID" value="NZ_JARVXG010000051.1"/>
</dbReference>